<dbReference type="InterPro" id="IPR004722">
    <property type="entry name" value="DHOase"/>
</dbReference>
<dbReference type="Pfam" id="PF01979">
    <property type="entry name" value="Amidohydro_1"/>
    <property type="match status" value="1"/>
</dbReference>
<dbReference type="GO" id="GO:0005737">
    <property type="term" value="C:cytoplasm"/>
    <property type="evidence" value="ECO:0007669"/>
    <property type="project" value="TreeGrafter"/>
</dbReference>
<dbReference type="SUPFAM" id="SSF51338">
    <property type="entry name" value="Composite domain of metallo-dependent hydrolases"/>
    <property type="match status" value="1"/>
</dbReference>
<dbReference type="InterPro" id="IPR032466">
    <property type="entry name" value="Metal_Hydrolase"/>
</dbReference>
<keyword evidence="1" id="KW-0665">Pyrimidine biosynthesis</keyword>
<feature type="domain" description="Amidohydrolase-related" evidence="2">
    <location>
        <begin position="139"/>
        <end position="401"/>
    </location>
</feature>
<dbReference type="InterPro" id="IPR011059">
    <property type="entry name" value="Metal-dep_hydrolase_composite"/>
</dbReference>
<evidence type="ECO:0000256" key="1">
    <source>
        <dbReference type="ARBA" id="ARBA00022975"/>
    </source>
</evidence>
<dbReference type="GO" id="GO:0006145">
    <property type="term" value="P:purine nucleobase catabolic process"/>
    <property type="evidence" value="ECO:0007669"/>
    <property type="project" value="TreeGrafter"/>
</dbReference>
<dbReference type="PANTHER" id="PTHR43668:SF2">
    <property type="entry name" value="ALLANTOINASE"/>
    <property type="match status" value="1"/>
</dbReference>
<dbReference type="InterPro" id="IPR006680">
    <property type="entry name" value="Amidohydro-rel"/>
</dbReference>
<dbReference type="RefSeq" id="WP_093331484.1">
    <property type="nucleotide sequence ID" value="NZ_FOXP01000002.1"/>
</dbReference>
<dbReference type="CDD" id="cd01317">
    <property type="entry name" value="DHOase_IIa"/>
    <property type="match status" value="1"/>
</dbReference>
<dbReference type="STRING" id="634430.SAMN04488241_102299"/>
<reference evidence="3 4" key="1">
    <citation type="submission" date="2016-10" db="EMBL/GenBank/DDBJ databases">
        <authorList>
            <person name="de Groot N.N."/>
        </authorList>
    </citation>
    <scope>NUCLEOTIDE SEQUENCE [LARGE SCALE GENOMIC DNA]</scope>
    <source>
        <strain evidence="3 4">CGMCC 1.9113</strain>
    </source>
</reference>
<dbReference type="GO" id="GO:0006221">
    <property type="term" value="P:pyrimidine nucleotide biosynthetic process"/>
    <property type="evidence" value="ECO:0007669"/>
    <property type="project" value="UniProtKB-KW"/>
</dbReference>
<gene>
    <name evidence="3" type="ORF">SAMN04488241_102299</name>
</gene>
<keyword evidence="4" id="KW-1185">Reference proteome</keyword>
<evidence type="ECO:0000259" key="2">
    <source>
        <dbReference type="Pfam" id="PF01979"/>
    </source>
</evidence>
<sequence>MTLLLNNARLILADRVEPGALLVRDGIIAAIGTVDAPSDAEVIDCRGKLLGPAIVDLGVFAVDREACRRGGIVRVALMPDGTPPLDEPGAVQRAALIGKPDLWIHPIAAATRALAGRDLGEMAFCQAAGARAVGTGRGWIADAGVMARVLSYARDLDLPVIAHAEDAGLAAGAVATAGETATRLGLPAAPALAEALAVARDLMLAEETGARLHLRQVTTAPALDLVRAAKRRGVAVTCGITPAHLLLSDLAMSDFRTFAHLSPPLRDEADRRACLAAVADGTIDVIASGHDPQGPEAKRLPFADAAAGMAGAETLLALSLTLVRDGHVTLDRLFRLLAAQPAHILGLDSGTLAVGAPADLLLFDDGTPWQIDGEAFASAGNTPFDGLPVQGRPLRVWKGGRPLQNRITSP</sequence>
<dbReference type="GO" id="GO:0004151">
    <property type="term" value="F:dihydroorotase activity"/>
    <property type="evidence" value="ECO:0007669"/>
    <property type="project" value="InterPro"/>
</dbReference>
<dbReference type="AlphaFoldDB" id="A0A1I5QV11"/>
<evidence type="ECO:0000313" key="4">
    <source>
        <dbReference type="Proteomes" id="UP000199586"/>
    </source>
</evidence>
<dbReference type="PANTHER" id="PTHR43668">
    <property type="entry name" value="ALLANTOINASE"/>
    <property type="match status" value="1"/>
</dbReference>
<dbReference type="GO" id="GO:0046872">
    <property type="term" value="F:metal ion binding"/>
    <property type="evidence" value="ECO:0007669"/>
    <property type="project" value="InterPro"/>
</dbReference>
<dbReference type="SUPFAM" id="SSF51556">
    <property type="entry name" value="Metallo-dependent hydrolases"/>
    <property type="match status" value="1"/>
</dbReference>
<proteinExistence type="predicted"/>
<dbReference type="Proteomes" id="UP000199586">
    <property type="component" value="Unassembled WGS sequence"/>
</dbReference>
<evidence type="ECO:0000313" key="3">
    <source>
        <dbReference type="EMBL" id="SFP49970.1"/>
    </source>
</evidence>
<dbReference type="InterPro" id="IPR050138">
    <property type="entry name" value="DHOase/Allantoinase_Hydrolase"/>
</dbReference>
<organism evidence="3 4">
    <name type="scientific">Sphingomonas rubra</name>
    <dbReference type="NCBI Taxonomy" id="634430"/>
    <lineage>
        <taxon>Bacteria</taxon>
        <taxon>Pseudomonadati</taxon>
        <taxon>Pseudomonadota</taxon>
        <taxon>Alphaproteobacteria</taxon>
        <taxon>Sphingomonadales</taxon>
        <taxon>Sphingomonadaceae</taxon>
        <taxon>Sphingomonas</taxon>
    </lineage>
</organism>
<accession>A0A1I5QV11</accession>
<dbReference type="EMBL" id="FOXP01000002">
    <property type="protein sequence ID" value="SFP49970.1"/>
    <property type="molecule type" value="Genomic_DNA"/>
</dbReference>
<dbReference type="GO" id="GO:0004038">
    <property type="term" value="F:allantoinase activity"/>
    <property type="evidence" value="ECO:0007669"/>
    <property type="project" value="TreeGrafter"/>
</dbReference>
<name>A0A1I5QV11_9SPHN</name>
<dbReference type="OrthoDB" id="9775759at2"/>
<dbReference type="Gene3D" id="3.20.20.140">
    <property type="entry name" value="Metal-dependent hydrolases"/>
    <property type="match status" value="1"/>
</dbReference>
<protein>
    <submittedName>
        <fullName evidence="3">Dihydroorotase</fullName>
    </submittedName>
</protein>